<evidence type="ECO:0000256" key="3">
    <source>
        <dbReference type="ARBA" id="ARBA00022741"/>
    </source>
</evidence>
<dbReference type="GO" id="GO:0004674">
    <property type="term" value="F:protein serine/threonine kinase activity"/>
    <property type="evidence" value="ECO:0007669"/>
    <property type="project" value="UniProtKB-KW"/>
</dbReference>
<evidence type="ECO:0000256" key="7">
    <source>
        <dbReference type="SAM" id="MobiDB-lite"/>
    </source>
</evidence>
<feature type="region of interest" description="Disordered" evidence="7">
    <location>
        <begin position="864"/>
        <end position="884"/>
    </location>
</feature>
<dbReference type="GO" id="GO:0005524">
    <property type="term" value="F:ATP binding"/>
    <property type="evidence" value="ECO:0007669"/>
    <property type="project" value="UniProtKB-UniRule"/>
</dbReference>
<organism evidence="9 10">
    <name type="scientific">Symbiochloris irregularis</name>
    <dbReference type="NCBI Taxonomy" id="706552"/>
    <lineage>
        <taxon>Eukaryota</taxon>
        <taxon>Viridiplantae</taxon>
        <taxon>Chlorophyta</taxon>
        <taxon>core chlorophytes</taxon>
        <taxon>Trebouxiophyceae</taxon>
        <taxon>Trebouxiales</taxon>
        <taxon>Trebouxiaceae</taxon>
        <taxon>Symbiochloris</taxon>
    </lineage>
</organism>
<evidence type="ECO:0000256" key="4">
    <source>
        <dbReference type="ARBA" id="ARBA00022777"/>
    </source>
</evidence>
<dbReference type="EMBL" id="JALJOQ010000006">
    <property type="protein sequence ID" value="KAK9812523.1"/>
    <property type="molecule type" value="Genomic_DNA"/>
</dbReference>
<evidence type="ECO:0000259" key="8">
    <source>
        <dbReference type="PROSITE" id="PS50011"/>
    </source>
</evidence>
<keyword evidence="3 6" id="KW-0547">Nucleotide-binding</keyword>
<dbReference type="PROSITE" id="PS00108">
    <property type="entry name" value="PROTEIN_KINASE_ST"/>
    <property type="match status" value="1"/>
</dbReference>
<feature type="compositionally biased region" description="Polar residues" evidence="7">
    <location>
        <begin position="547"/>
        <end position="560"/>
    </location>
</feature>
<feature type="region of interest" description="Disordered" evidence="7">
    <location>
        <begin position="587"/>
        <end position="618"/>
    </location>
</feature>
<feature type="region of interest" description="Disordered" evidence="7">
    <location>
        <begin position="1036"/>
        <end position="1061"/>
    </location>
</feature>
<feature type="compositionally biased region" description="Basic and acidic residues" evidence="7">
    <location>
        <begin position="1006"/>
        <end position="1015"/>
    </location>
</feature>
<feature type="compositionally biased region" description="Polar residues" evidence="7">
    <location>
        <begin position="480"/>
        <end position="495"/>
    </location>
</feature>
<feature type="compositionally biased region" description="Polar residues" evidence="7">
    <location>
        <begin position="1336"/>
        <end position="1349"/>
    </location>
</feature>
<reference evidence="9 10" key="1">
    <citation type="journal article" date="2024" name="Nat. Commun.">
        <title>Phylogenomics reveals the evolutionary origins of lichenization in chlorophyte algae.</title>
        <authorList>
            <person name="Puginier C."/>
            <person name="Libourel C."/>
            <person name="Otte J."/>
            <person name="Skaloud P."/>
            <person name="Haon M."/>
            <person name="Grisel S."/>
            <person name="Petersen M."/>
            <person name="Berrin J.G."/>
            <person name="Delaux P.M."/>
            <person name="Dal Grande F."/>
            <person name="Keller J."/>
        </authorList>
    </citation>
    <scope>NUCLEOTIDE SEQUENCE [LARGE SCALE GENOMIC DNA]</scope>
    <source>
        <strain evidence="9 10">SAG 2036</strain>
    </source>
</reference>
<feature type="region of interest" description="Disordered" evidence="7">
    <location>
        <begin position="754"/>
        <end position="844"/>
    </location>
</feature>
<dbReference type="SMART" id="SM00220">
    <property type="entry name" value="S_TKc"/>
    <property type="match status" value="1"/>
</dbReference>
<dbReference type="InterPro" id="IPR008271">
    <property type="entry name" value="Ser/Thr_kinase_AS"/>
</dbReference>
<keyword evidence="1" id="KW-0723">Serine/threonine-protein kinase</keyword>
<feature type="compositionally biased region" description="Low complexity" evidence="7">
    <location>
        <begin position="522"/>
        <end position="535"/>
    </location>
</feature>
<name>A0AAW1PRB5_9CHLO</name>
<evidence type="ECO:0000313" key="10">
    <source>
        <dbReference type="Proteomes" id="UP001465755"/>
    </source>
</evidence>
<accession>A0AAW1PRB5</accession>
<feature type="compositionally biased region" description="Polar residues" evidence="7">
    <location>
        <begin position="174"/>
        <end position="183"/>
    </location>
</feature>
<feature type="compositionally biased region" description="Basic and acidic residues" evidence="7">
    <location>
        <begin position="537"/>
        <end position="546"/>
    </location>
</feature>
<keyword evidence="10" id="KW-1185">Reference proteome</keyword>
<dbReference type="Gene3D" id="3.30.200.20">
    <property type="entry name" value="Phosphorylase Kinase, domain 1"/>
    <property type="match status" value="1"/>
</dbReference>
<dbReference type="PROSITE" id="PS50011">
    <property type="entry name" value="PROTEIN_KINASE_DOM"/>
    <property type="match status" value="1"/>
</dbReference>
<feature type="compositionally biased region" description="Low complexity" evidence="7">
    <location>
        <begin position="498"/>
        <end position="509"/>
    </location>
</feature>
<keyword evidence="2" id="KW-0808">Transferase</keyword>
<evidence type="ECO:0000256" key="6">
    <source>
        <dbReference type="PROSITE-ProRule" id="PRU10141"/>
    </source>
</evidence>
<protein>
    <recommendedName>
        <fullName evidence="8">Protein kinase domain-containing protein</fullName>
    </recommendedName>
</protein>
<dbReference type="PROSITE" id="PS00107">
    <property type="entry name" value="PROTEIN_KINASE_ATP"/>
    <property type="match status" value="1"/>
</dbReference>
<dbReference type="Pfam" id="PF07714">
    <property type="entry name" value="PK_Tyr_Ser-Thr"/>
    <property type="match status" value="2"/>
</dbReference>
<dbReference type="InterPro" id="IPR017441">
    <property type="entry name" value="Protein_kinase_ATP_BS"/>
</dbReference>
<dbReference type="InterPro" id="IPR001245">
    <property type="entry name" value="Ser-Thr/Tyr_kinase_cat_dom"/>
</dbReference>
<dbReference type="PANTHER" id="PTHR44329">
    <property type="entry name" value="SERINE/THREONINE-PROTEIN KINASE TNNI3K-RELATED"/>
    <property type="match status" value="1"/>
</dbReference>
<dbReference type="InterPro" id="IPR000719">
    <property type="entry name" value="Prot_kinase_dom"/>
</dbReference>
<dbReference type="Proteomes" id="UP001465755">
    <property type="component" value="Unassembled WGS sequence"/>
</dbReference>
<feature type="compositionally biased region" description="Low complexity" evidence="7">
    <location>
        <begin position="759"/>
        <end position="772"/>
    </location>
</feature>
<feature type="region of interest" description="Disordered" evidence="7">
    <location>
        <begin position="155"/>
        <end position="187"/>
    </location>
</feature>
<feature type="region of interest" description="Disordered" evidence="7">
    <location>
        <begin position="473"/>
        <end position="566"/>
    </location>
</feature>
<proteinExistence type="predicted"/>
<feature type="binding site" evidence="6">
    <location>
        <position position="377"/>
    </location>
    <ligand>
        <name>ATP</name>
        <dbReference type="ChEBI" id="CHEBI:30616"/>
    </ligand>
</feature>
<feature type="region of interest" description="Disordered" evidence="7">
    <location>
        <begin position="1287"/>
        <end position="1349"/>
    </location>
</feature>
<dbReference type="InterPro" id="IPR011009">
    <property type="entry name" value="Kinase-like_dom_sf"/>
</dbReference>
<sequence>MPVVVIVLAVLVAVLFVLGLTLGSAITKYLSRKGWALPWLSPKQPQPTDLQAVSVQTPAEVESSVLLPAHEEQPLHVHAESFLKAAETRSQGGGSQDSREARRKLQQAWPLLAGKLSAEKLKEHNHSYAIQASASSSKLAASSMVASWDDGGALGITPPADSSQLPPAVGRPSDVQSRGSGNTIGDPLLAASKDLTIALSGSAGDSLRPPVENRLSSEIPSAMHSAFTLPSVTSPQASSSPFAMMASLAPFADIDTAPSEPSPIPSRLNQLGQPMGSLRLPRDLDARSVETARAFSDAMPASLGPTLHKSQSRQSHLSRLMTFENPGASRTLDLDTSALGACLEVHMDEVDLAEQIGKGGFGAVYKGTWRGAPVAVKYGPCAVGDAEALERCLREVVLAKHMSHPNVVQTYAWTLLTGPQANPGETDEEERKLVQHALQNNAIAAGGPAKAPLQPANSADLGPVTPRRVRLQELYKDSRSPSGGDTPISRTTGTVPQAAAVVSGTATAGRSSLDGLSTTARASPLPSAAGSGSLGHRLRESLEVNRSHGSPSHLGQTPTRTGRMRKVSMAPEDQTFRDWQPSVLHMPRHRRSSASDVPLRRSRSMREMQQGGPRKAHSLERLRARRSSMELLSVSSALHEAIRMSRDSPRTSLEGRLSSQEGGIFRLQSLGPGRARHMSSMPAGISRHMLMPPEAAESSENPSALMNDSAALGFPRLLIQTPPKLQTVISNSFSDINGMNSPGDQLLAASPQGQLSRLNPNNAAASVNPNASTSVPVDSQPLLSPITPDTFTRAPPLGHSLFEGANATPQQTRPRAPRHARRRLNYPQDSDSDTQEYADFRPHGLSKLAPREIAELGTNLLGSNMERAESSNSANSNGGVRDRDVEDYASLANARGMWMNRDRDRASIERDRPSGAHSRDRDDSNGNGNGSEGAAKSDRSASGRLASHEASPVMSRAPSSNLPLRVQSLAGVNYSSPGSPRRGVPSSPYAALAPSSPFASHRKGARMRDGDGSDHGDLEVAVRACSVASIASFNSEEGFGSPSNHRRAKNRQPPPEAADSSFEGGKAVVVVIMEFCDMGTLLRAIAKQAFKPHGKWKLHTTYRALLRTAQEVAKGMDYIHSCGIIHGDLKAGNVLLKTHRIDRRGYIAKVADFGLSRSLEANANQVAVGNQLGTVAYTAPEIFHDSVVTKPSDVYAFGVLMWEIYHCAQAFEGMMEGQICLGVCEHALRPDFDADCPEPYATLAKSCWHQDPDQRPTFQEVVQRLTQIEAEFRRDFHRGRLSITNSRSLPRRATVATMSAPNDRTSNGAKQPGKPILRRNVTSSVILEVKEGRDSSPPSQRDTESPGSP</sequence>
<gene>
    <name evidence="9" type="ORF">WJX73_005727</name>
</gene>
<feature type="compositionally biased region" description="Polar residues" evidence="7">
    <location>
        <begin position="1296"/>
        <end position="1309"/>
    </location>
</feature>
<feature type="domain" description="Protein kinase" evidence="8">
    <location>
        <begin position="974"/>
        <end position="1272"/>
    </location>
</feature>
<evidence type="ECO:0000256" key="2">
    <source>
        <dbReference type="ARBA" id="ARBA00022679"/>
    </source>
</evidence>
<dbReference type="SUPFAM" id="SSF56112">
    <property type="entry name" value="Protein kinase-like (PK-like)"/>
    <property type="match status" value="1"/>
</dbReference>
<comment type="caution">
    <text evidence="9">The sequence shown here is derived from an EMBL/GenBank/DDBJ whole genome shotgun (WGS) entry which is preliminary data.</text>
</comment>
<feature type="compositionally biased region" description="Basic and acidic residues" evidence="7">
    <location>
        <begin position="902"/>
        <end position="924"/>
    </location>
</feature>
<feature type="compositionally biased region" description="Low complexity" evidence="7">
    <location>
        <begin position="975"/>
        <end position="999"/>
    </location>
</feature>
<feature type="region of interest" description="Disordered" evidence="7">
    <location>
        <begin position="902"/>
        <end position="961"/>
    </location>
</feature>
<feature type="region of interest" description="Disordered" evidence="7">
    <location>
        <begin position="446"/>
        <end position="465"/>
    </location>
</feature>
<keyword evidence="4" id="KW-0418">Kinase</keyword>
<evidence type="ECO:0000256" key="5">
    <source>
        <dbReference type="ARBA" id="ARBA00022840"/>
    </source>
</evidence>
<feature type="region of interest" description="Disordered" evidence="7">
    <location>
        <begin position="973"/>
        <end position="1015"/>
    </location>
</feature>
<dbReference type="PRINTS" id="PR00109">
    <property type="entry name" value="TYRKINASE"/>
</dbReference>
<evidence type="ECO:0000256" key="1">
    <source>
        <dbReference type="ARBA" id="ARBA00022527"/>
    </source>
</evidence>
<dbReference type="Gene3D" id="1.10.510.10">
    <property type="entry name" value="Transferase(Phosphotransferase) domain 1"/>
    <property type="match status" value="1"/>
</dbReference>
<feature type="compositionally biased region" description="Basic residues" evidence="7">
    <location>
        <begin position="815"/>
        <end position="824"/>
    </location>
</feature>
<keyword evidence="5 6" id="KW-0067">ATP-binding</keyword>
<evidence type="ECO:0000313" key="9">
    <source>
        <dbReference type="EMBL" id="KAK9812523.1"/>
    </source>
</evidence>
<dbReference type="InterPro" id="IPR051681">
    <property type="entry name" value="Ser/Thr_Kinases-Pseudokinases"/>
</dbReference>